<reference evidence="3" key="1">
    <citation type="submission" date="2025-08" db="UniProtKB">
        <authorList>
            <consortium name="RefSeq"/>
        </authorList>
    </citation>
    <scope>IDENTIFICATION</scope>
    <source>
        <tissue evidence="3">Muscle</tissue>
    </source>
</reference>
<evidence type="ECO:0000256" key="1">
    <source>
        <dbReference type="SAM" id="MobiDB-lite"/>
    </source>
</evidence>
<feature type="region of interest" description="Disordered" evidence="1">
    <location>
        <begin position="141"/>
        <end position="250"/>
    </location>
</feature>
<protein>
    <submittedName>
        <fullName evidence="3">Collagen alpha-1(I) chain-like</fullName>
    </submittedName>
</protein>
<name>A0A6J2J5I5_9PASS</name>
<feature type="compositionally biased region" description="Basic and acidic residues" evidence="1">
    <location>
        <begin position="498"/>
        <end position="508"/>
    </location>
</feature>
<gene>
    <name evidence="3" type="primary">LOC114003994</name>
</gene>
<feature type="region of interest" description="Disordered" evidence="1">
    <location>
        <begin position="488"/>
        <end position="508"/>
    </location>
</feature>
<dbReference type="RefSeq" id="XP_027607306.1">
    <property type="nucleotide sequence ID" value="XM_027751505.1"/>
</dbReference>
<accession>A0A6J2J5I5</accession>
<dbReference type="AlphaFoldDB" id="A0A6J2J5I5"/>
<evidence type="ECO:0000313" key="2">
    <source>
        <dbReference type="Proteomes" id="UP000504627"/>
    </source>
</evidence>
<proteinExistence type="predicted"/>
<dbReference type="GeneID" id="114003994"/>
<feature type="compositionally biased region" description="Low complexity" evidence="1">
    <location>
        <begin position="190"/>
        <end position="200"/>
    </location>
</feature>
<organism evidence="2 3">
    <name type="scientific">Pipra filicauda</name>
    <name type="common">Wire-tailed manakin</name>
    <dbReference type="NCBI Taxonomy" id="649802"/>
    <lineage>
        <taxon>Eukaryota</taxon>
        <taxon>Metazoa</taxon>
        <taxon>Chordata</taxon>
        <taxon>Craniata</taxon>
        <taxon>Vertebrata</taxon>
        <taxon>Euteleostomi</taxon>
        <taxon>Archelosauria</taxon>
        <taxon>Archosauria</taxon>
        <taxon>Dinosauria</taxon>
        <taxon>Saurischia</taxon>
        <taxon>Theropoda</taxon>
        <taxon>Coelurosauria</taxon>
        <taxon>Aves</taxon>
        <taxon>Neognathae</taxon>
        <taxon>Neoaves</taxon>
        <taxon>Telluraves</taxon>
        <taxon>Australaves</taxon>
        <taxon>Passeriformes</taxon>
        <taxon>Pipridae</taxon>
        <taxon>Pipra</taxon>
    </lineage>
</organism>
<dbReference type="InParanoid" id="A0A6J2J5I5"/>
<feature type="region of interest" description="Disordered" evidence="1">
    <location>
        <begin position="15"/>
        <end position="46"/>
    </location>
</feature>
<feature type="region of interest" description="Disordered" evidence="1">
    <location>
        <begin position="281"/>
        <end position="315"/>
    </location>
</feature>
<keyword evidence="2" id="KW-1185">Reference proteome</keyword>
<dbReference type="Proteomes" id="UP000504627">
    <property type="component" value="Unplaced"/>
</dbReference>
<feature type="compositionally biased region" description="Low complexity" evidence="1">
    <location>
        <begin position="281"/>
        <end position="308"/>
    </location>
</feature>
<feature type="compositionally biased region" description="Low complexity" evidence="1">
    <location>
        <begin position="225"/>
        <end position="240"/>
    </location>
</feature>
<feature type="region of interest" description="Disordered" evidence="1">
    <location>
        <begin position="337"/>
        <end position="414"/>
    </location>
</feature>
<feature type="region of interest" description="Disordered" evidence="1">
    <location>
        <begin position="61"/>
        <end position="122"/>
    </location>
</feature>
<feature type="compositionally biased region" description="Low complexity" evidence="1">
    <location>
        <begin position="172"/>
        <end position="183"/>
    </location>
</feature>
<sequence>MSFIVVPGRASAACPRRQGVLASGRPGPAGPPAGFPTRGPELLGAPTTWSTDIITLLPRRSLTRGKAVPQASPRQEGRSGLRGITRDNPGLSPRPPPRRLTPTAGTRRGRGGVALRPCPPPGAEPACGGVSYAISYATGNSHRGAARTRTHTHAPPARCRGSPHTRTPPVSGAPRGDALAARARPPPSAPSGALPATAVPGGPGRPPPHGAPPASRSRGARGRGESPAGAAPPRAPLPGGDHAHSPPQEGITQGSLLLICIHLQAGYSPHFLTACHRQRPVPAASPSCAGSAGRAAGRGAPGTVPVPASAQSRHHRGDLPVRRFYRLTGFPRRLALHLPPRPRASRAALRAPATDPAAQLSALSAAARPPAPRRPAPETDSRRSAPRRRQPPRNHTGCQLVPVTGDNRRAGRRRCPQQPLLLTWEVTEEEGGKPSRCPCSSPSLLTVAEGLVLHGEEAEAREPQPALAAAGGSAPRCRRLRWAIPGTTSQNRSYRAASAERARGARLP</sequence>
<feature type="compositionally biased region" description="Low complexity" evidence="1">
    <location>
        <begin position="345"/>
        <end position="368"/>
    </location>
</feature>
<evidence type="ECO:0000313" key="3">
    <source>
        <dbReference type="RefSeq" id="XP_027607306.1"/>
    </source>
</evidence>